<reference evidence="2" key="1">
    <citation type="submission" date="2022-01" db="EMBL/GenBank/DDBJ databases">
        <authorList>
            <person name="Jo J.-H."/>
            <person name="Im W.-T."/>
        </authorList>
    </citation>
    <scope>NUCLEOTIDE SEQUENCE</scope>
    <source>
        <strain evidence="2">NA20</strain>
    </source>
</reference>
<dbReference type="SUPFAM" id="SSF53335">
    <property type="entry name" value="S-adenosyl-L-methionine-dependent methyltransferases"/>
    <property type="match status" value="1"/>
</dbReference>
<name>A0ABS9KNR4_9BACT</name>
<keyword evidence="3" id="KW-1185">Reference proteome</keyword>
<dbReference type="Pfam" id="PF05050">
    <property type="entry name" value="Methyltransf_21"/>
    <property type="match status" value="1"/>
</dbReference>
<keyword evidence="2" id="KW-0808">Transferase</keyword>
<dbReference type="InterPro" id="IPR029063">
    <property type="entry name" value="SAM-dependent_MTases_sf"/>
</dbReference>
<evidence type="ECO:0000259" key="1">
    <source>
        <dbReference type="Pfam" id="PF05050"/>
    </source>
</evidence>
<evidence type="ECO:0000313" key="2">
    <source>
        <dbReference type="EMBL" id="MCG2613972.1"/>
    </source>
</evidence>
<proteinExistence type="predicted"/>
<dbReference type="GO" id="GO:0032259">
    <property type="term" value="P:methylation"/>
    <property type="evidence" value="ECO:0007669"/>
    <property type="project" value="UniProtKB-KW"/>
</dbReference>
<organism evidence="2 3">
    <name type="scientific">Terrimonas ginsenosidimutans</name>
    <dbReference type="NCBI Taxonomy" id="2908004"/>
    <lineage>
        <taxon>Bacteria</taxon>
        <taxon>Pseudomonadati</taxon>
        <taxon>Bacteroidota</taxon>
        <taxon>Chitinophagia</taxon>
        <taxon>Chitinophagales</taxon>
        <taxon>Chitinophagaceae</taxon>
        <taxon>Terrimonas</taxon>
    </lineage>
</organism>
<keyword evidence="2" id="KW-0489">Methyltransferase</keyword>
<protein>
    <submittedName>
        <fullName evidence="2">FkbM family methyltransferase</fullName>
    </submittedName>
</protein>
<gene>
    <name evidence="2" type="ORF">LZZ85_06755</name>
</gene>
<dbReference type="EMBL" id="JAKLTR010000003">
    <property type="protein sequence ID" value="MCG2613972.1"/>
    <property type="molecule type" value="Genomic_DNA"/>
</dbReference>
<dbReference type="RefSeq" id="WP_237869952.1">
    <property type="nucleotide sequence ID" value="NZ_JAKLTR010000003.1"/>
</dbReference>
<dbReference type="Gene3D" id="3.40.50.150">
    <property type="entry name" value="Vaccinia Virus protein VP39"/>
    <property type="match status" value="1"/>
</dbReference>
<dbReference type="PANTHER" id="PTHR36973">
    <property type="entry name" value="SLL1456 PROTEIN-RELATED"/>
    <property type="match status" value="1"/>
</dbReference>
<comment type="caution">
    <text evidence="2">The sequence shown here is derived from an EMBL/GenBank/DDBJ whole genome shotgun (WGS) entry which is preliminary data.</text>
</comment>
<evidence type="ECO:0000313" key="3">
    <source>
        <dbReference type="Proteomes" id="UP001165367"/>
    </source>
</evidence>
<dbReference type="InterPro" id="IPR053188">
    <property type="entry name" value="FkbM_Methyltransferase"/>
</dbReference>
<sequence length="238" mass="27232">MLRKIINKLAPQPKNDYLLSEELFVRKRLRILERYGINTILDVGANTGQYATQTLSGGFKGSIISFEPLPNEFAEIERKAKDFTWKAYNYALGDENGDAEINYSENSYSSSLLELKQETVDAIPATRVVNKIAIKVFRLDHVWDSLNIQGRNIFLKIDAQGFEEKVLIGAGKKLEQVKGIQLEMSLRQLYEGEKLYDEMIRFLKQQGFTLCLVDSGYMNEQTDELLQMDGVFMRIGQP</sequence>
<dbReference type="Proteomes" id="UP001165367">
    <property type="component" value="Unassembled WGS sequence"/>
</dbReference>
<accession>A0ABS9KNR4</accession>
<feature type="domain" description="Methyltransferase FkbM" evidence="1">
    <location>
        <begin position="42"/>
        <end position="209"/>
    </location>
</feature>
<dbReference type="NCBIfam" id="TIGR01444">
    <property type="entry name" value="fkbM_fam"/>
    <property type="match status" value="1"/>
</dbReference>
<dbReference type="PANTHER" id="PTHR36973:SF4">
    <property type="entry name" value="NODULATION PROTEIN"/>
    <property type="match status" value="1"/>
</dbReference>
<dbReference type="InterPro" id="IPR006342">
    <property type="entry name" value="FkbM_mtfrase"/>
</dbReference>
<dbReference type="GO" id="GO:0008168">
    <property type="term" value="F:methyltransferase activity"/>
    <property type="evidence" value="ECO:0007669"/>
    <property type="project" value="UniProtKB-KW"/>
</dbReference>